<evidence type="ECO:0000256" key="1">
    <source>
        <dbReference type="SAM" id="MobiDB-lite"/>
    </source>
</evidence>
<organism evidence="2 3">
    <name type="scientific">Toxocara canis</name>
    <name type="common">Canine roundworm</name>
    <dbReference type="NCBI Taxonomy" id="6265"/>
    <lineage>
        <taxon>Eukaryota</taxon>
        <taxon>Metazoa</taxon>
        <taxon>Ecdysozoa</taxon>
        <taxon>Nematoda</taxon>
        <taxon>Chromadorea</taxon>
        <taxon>Rhabditida</taxon>
        <taxon>Spirurina</taxon>
        <taxon>Ascaridomorpha</taxon>
        <taxon>Ascaridoidea</taxon>
        <taxon>Toxocaridae</taxon>
        <taxon>Toxocara</taxon>
    </lineage>
</organism>
<evidence type="ECO:0008006" key="4">
    <source>
        <dbReference type="Google" id="ProtNLM"/>
    </source>
</evidence>
<evidence type="ECO:0000313" key="3">
    <source>
        <dbReference type="Proteomes" id="UP000031036"/>
    </source>
</evidence>
<feature type="compositionally biased region" description="Low complexity" evidence="1">
    <location>
        <begin position="719"/>
        <end position="730"/>
    </location>
</feature>
<evidence type="ECO:0000313" key="2">
    <source>
        <dbReference type="EMBL" id="KHN85954.1"/>
    </source>
</evidence>
<dbReference type="AlphaFoldDB" id="A0A0B2VX00"/>
<reference evidence="2 3" key="1">
    <citation type="submission" date="2014-11" db="EMBL/GenBank/DDBJ databases">
        <title>Genetic blueprint of the zoonotic pathogen Toxocara canis.</title>
        <authorList>
            <person name="Zhu X.-Q."/>
            <person name="Korhonen P.K."/>
            <person name="Cai H."/>
            <person name="Young N.D."/>
            <person name="Nejsum P."/>
            <person name="von Samson-Himmelstjerna G."/>
            <person name="Boag P.R."/>
            <person name="Tan P."/>
            <person name="Li Q."/>
            <person name="Min J."/>
            <person name="Yang Y."/>
            <person name="Wang X."/>
            <person name="Fang X."/>
            <person name="Hall R.S."/>
            <person name="Hofmann A."/>
            <person name="Sternberg P.W."/>
            <person name="Jex A.R."/>
            <person name="Gasser R.B."/>
        </authorList>
    </citation>
    <scope>NUCLEOTIDE SEQUENCE [LARGE SCALE GENOMIC DNA]</scope>
    <source>
        <strain evidence="2">PN_DK_2014</strain>
    </source>
</reference>
<accession>A0A0B2VX00</accession>
<dbReference type="EMBL" id="JPKZ01000691">
    <property type="protein sequence ID" value="KHN85954.1"/>
    <property type="molecule type" value="Genomic_DNA"/>
</dbReference>
<dbReference type="OrthoDB" id="8954335at2759"/>
<keyword evidence="3" id="KW-1185">Reference proteome</keyword>
<feature type="region of interest" description="Disordered" evidence="1">
    <location>
        <begin position="711"/>
        <end position="738"/>
    </location>
</feature>
<dbReference type="Gene3D" id="3.40.50.300">
    <property type="entry name" value="P-loop containing nucleotide triphosphate hydrolases"/>
    <property type="match status" value="1"/>
</dbReference>
<feature type="region of interest" description="Disordered" evidence="1">
    <location>
        <begin position="1"/>
        <end position="21"/>
    </location>
</feature>
<dbReference type="Proteomes" id="UP000031036">
    <property type="component" value="Unassembled WGS sequence"/>
</dbReference>
<sequence length="738" mass="82168">MFVSTSFGTPGGHPAGDPSAYPSLGMVRHEKVLRGERGDRFAREIIIGGEQKPKNGVVANRKTVLLLGRSRAGKTSLINAFANYLFGVKEEDDFRYTVLPMHRRTASINSVSSLTRDGLKLCRTYARTKKLTSYVFNNTILSHPVAFVDTPPIDNDSLSSTWSRDDAFEQIRRWLREGYYCPVEDLEVWLAIPSFDSHICEVVWQTVITVMREIECPVVRLVPVITFARNVKPHQALDSLAEVGYENLIEGENFYTFNSASVLNVDGSILDCDGLSFYENCTHMELILRNLQKQFQWLTLSDGSAVTTVMQVRLNRGDDTRARLYATDSFRAGRRKTGDVVKGTATYAVPGSNLVKPVGAMTHTTKLHSEVERPISAQRFVEEDSAELASVSTDWTRSPTEYAMDKGAGNDANNGFNDVLKGIATHAVPGSNSVKPVSAMTLTSKLLSEVERPISAQRIVEEDSAELASVSTDWTRSPTEYAMDKGAGNGANNDFNDIGVNLIGFKPIHSSPMIFRSVEAETFDGNNFRCDSTSTSETLTELTEVCCNSGNDKALRASTSNVANLYNDRPHYESDTVHAINSAMKISPAVSHQFMDWHTSALPLYEACSNGRSYEQDLYSGGSSTVDGSMDKGFRRMTCNRNRRVERHPTGIEYEIVRFRRRKVKNESTQTSPPTNSYMQTVEKSIFLCSEPDSDDSEYFASDVESQLSRSEALRMRKSQMSTSSSSTLRSEFRESWV</sequence>
<dbReference type="InterPro" id="IPR027417">
    <property type="entry name" value="P-loop_NTPase"/>
</dbReference>
<name>A0A0B2VX00_TOXCA</name>
<protein>
    <recommendedName>
        <fullName evidence="4">G domain-containing protein</fullName>
    </recommendedName>
</protein>
<dbReference type="SUPFAM" id="SSF52540">
    <property type="entry name" value="P-loop containing nucleoside triphosphate hydrolases"/>
    <property type="match status" value="1"/>
</dbReference>
<comment type="caution">
    <text evidence="2">The sequence shown here is derived from an EMBL/GenBank/DDBJ whole genome shotgun (WGS) entry which is preliminary data.</text>
</comment>
<gene>
    <name evidence="2" type="ORF">Tcan_11857</name>
</gene>
<proteinExistence type="predicted"/>
<dbReference type="STRING" id="6265.A0A0B2VX00"/>